<name>A0A7W0BZD9_9BACL</name>
<reference evidence="1 2" key="1">
    <citation type="submission" date="2020-07" db="EMBL/GenBank/DDBJ databases">
        <title>Genomic Encyclopedia of Type Strains, Phase IV (KMG-IV): sequencing the most valuable type-strain genomes for metagenomic binning, comparative biology and taxonomic classification.</title>
        <authorList>
            <person name="Goeker M."/>
        </authorList>
    </citation>
    <scope>NUCLEOTIDE SEQUENCE [LARGE SCALE GENOMIC DNA]</scope>
    <source>
        <strain evidence="1 2">DSM 15730</strain>
    </source>
</reference>
<accession>A0A7W0BZD9</accession>
<protein>
    <submittedName>
        <fullName evidence="1">CxxH/CxxC protein (TIGR04129 family)</fullName>
    </submittedName>
</protein>
<evidence type="ECO:0000313" key="1">
    <source>
        <dbReference type="EMBL" id="MBA2874361.1"/>
    </source>
</evidence>
<organism evidence="1 2">
    <name type="scientific">Thermaerobacillus caldiproteolyticus</name>
    <dbReference type="NCBI Taxonomy" id="247480"/>
    <lineage>
        <taxon>Bacteria</taxon>
        <taxon>Bacillati</taxon>
        <taxon>Bacillota</taxon>
        <taxon>Bacilli</taxon>
        <taxon>Bacillales</taxon>
        <taxon>Anoxybacillaceae</taxon>
        <taxon>Thermaerobacillus</taxon>
    </lineage>
</organism>
<dbReference type="InterPro" id="IPR025626">
    <property type="entry name" value="YyzF"/>
</dbReference>
<dbReference type="EMBL" id="JACDUT010000003">
    <property type="protein sequence ID" value="MBA2874361.1"/>
    <property type="molecule type" value="Genomic_DNA"/>
</dbReference>
<dbReference type="Proteomes" id="UP000523087">
    <property type="component" value="Unassembled WGS sequence"/>
</dbReference>
<dbReference type="NCBIfam" id="TIGR04129">
    <property type="entry name" value="CxxH_BA5709"/>
    <property type="match status" value="1"/>
</dbReference>
<keyword evidence="2" id="KW-1185">Reference proteome</keyword>
<gene>
    <name evidence="1" type="ORF">HNR31_001131</name>
</gene>
<dbReference type="Pfam" id="PF14116">
    <property type="entry name" value="YyzF"/>
    <property type="match status" value="1"/>
</dbReference>
<evidence type="ECO:0000313" key="2">
    <source>
        <dbReference type="Proteomes" id="UP000523087"/>
    </source>
</evidence>
<proteinExistence type="predicted"/>
<comment type="caution">
    <text evidence="1">The sequence shown here is derived from an EMBL/GenBank/DDBJ whole genome shotgun (WGS) entry which is preliminary data.</text>
</comment>
<dbReference type="AlphaFoldDB" id="A0A7W0BZD9"/>
<sequence length="77" mass="8781">MNKLSTRSENHAPVFFFPQVDKEGHVMFACCEDHIDLAIDMYVDKMEQAPEIAHMTVDNQSKTCDFCPKKAVYIVGN</sequence>